<reference evidence="1" key="3">
    <citation type="submission" date="1995-04" db="EMBL/GenBank/DDBJ databases">
        <authorList>
            <person name="Smith D.R."/>
        </authorList>
    </citation>
    <scope>NUCLEOTIDE SEQUENCE</scope>
</reference>
<evidence type="ECO:0000313" key="2">
    <source>
        <dbReference type="EMBL" id="AWV48468.1"/>
    </source>
</evidence>
<sequence>MGGETLWRGTLSCYRLRRQAEAGWLWSVRPGVIAGLAAAALHDSDFIDNDEPVELIWRNQNLPADMITRNQRIDE</sequence>
<dbReference type="EMBL" id="U15184">
    <property type="protein sequence ID" value="AAA63070.1"/>
    <property type="molecule type" value="Genomic_DNA"/>
</dbReference>
<evidence type="ECO:0000313" key="1">
    <source>
        <dbReference type="EMBL" id="AAA63070.1"/>
    </source>
</evidence>
<name>Q50134_MYCLR</name>
<evidence type="ECO:0000313" key="4">
    <source>
        <dbReference type="Proteomes" id="UP000249682"/>
    </source>
</evidence>
<accession>Q50134</accession>
<proteinExistence type="predicted"/>
<protein>
    <submittedName>
        <fullName evidence="1">U650ag</fullName>
    </submittedName>
</protein>
<gene>
    <name evidence="3" type="primary">MLCB57.67c</name>
    <name evidence="2" type="ORF">DIJ64_11580</name>
</gene>
<dbReference type="Proteomes" id="UP000249682">
    <property type="component" value="Chromosome"/>
</dbReference>
<reference evidence="3" key="5">
    <citation type="submission" date="1997-09" db="EMBL/GenBank/DDBJ databases">
        <authorList>
            <person name="Parkhill J."/>
            <person name="Barrell B.G."/>
            <person name="Rajandream M.A."/>
        </authorList>
    </citation>
    <scope>NUCLEOTIDE SEQUENCE</scope>
</reference>
<organism evidence="1">
    <name type="scientific">Mycobacterium leprae</name>
    <dbReference type="NCBI Taxonomy" id="1769"/>
    <lineage>
        <taxon>Bacteria</taxon>
        <taxon>Bacillati</taxon>
        <taxon>Actinomycetota</taxon>
        <taxon>Actinomycetes</taxon>
        <taxon>Mycobacteriales</taxon>
        <taxon>Mycobacteriaceae</taxon>
        <taxon>Mycobacterium</taxon>
    </lineage>
</organism>
<reference evidence="1" key="2">
    <citation type="submission" date="1994-09" db="EMBL/GenBank/DDBJ databases">
        <authorList>
            <person name="Robison K."/>
        </authorList>
    </citation>
    <scope>NUCLEOTIDE SEQUENCE</scope>
</reference>
<dbReference type="EMBL" id="Z99494">
    <property type="protein sequence ID" value="CAB16707.1"/>
    <property type="molecule type" value="Genomic_DNA"/>
</dbReference>
<reference evidence="2 4" key="6">
    <citation type="submission" date="2018-05" db="EMBL/GenBank/DDBJ databases">
        <title>Evolution of small genomes with special reference to Mycobacterium leprae.</title>
        <authorList>
            <person name="Mohanty P.S."/>
            <person name="Bansal A.K."/>
            <person name="Gupta U.D."/>
            <person name="Naaz F."/>
            <person name="Dwivedi V.D."/>
            <person name="Singh H."/>
            <person name="Gupta G."/>
            <person name="Sharma S."/>
            <person name="Arora M."/>
        </authorList>
    </citation>
    <scope>NUCLEOTIDE SEQUENCE [LARGE SCALE GENOMIC DNA]</scope>
    <source>
        <strain evidence="2 4">MRHRU-235-G</strain>
    </source>
</reference>
<dbReference type="EMBL" id="CP029543">
    <property type="protein sequence ID" value="AWV48468.1"/>
    <property type="molecule type" value="Genomic_DNA"/>
</dbReference>
<dbReference type="PIR" id="T45361">
    <property type="entry name" value="T45361"/>
</dbReference>
<reference evidence="3" key="4">
    <citation type="submission" date="1997-09" db="EMBL/GenBank/DDBJ databases">
        <authorList>
            <person name="Badcock K."/>
            <person name="Churcher C.M."/>
        </authorList>
    </citation>
    <scope>NUCLEOTIDE SEQUENCE</scope>
</reference>
<reference evidence="3" key="1">
    <citation type="journal article" date="1993" name="Mol. Microbiol.">
        <title>Use of an ordered cosmid library to deduce the genomic organization of Mycobacterium leprae.</title>
        <authorList>
            <person name="Eiglmeier K."/>
            <person name="Honore N."/>
            <person name="Woods S.A."/>
            <person name="Caudron B."/>
            <person name="Cole S.T."/>
        </authorList>
    </citation>
    <scope>NUCLEOTIDE SEQUENCE</scope>
</reference>
<dbReference type="AlphaFoldDB" id="Q50134"/>
<evidence type="ECO:0000313" key="3">
    <source>
        <dbReference type="EMBL" id="CAB16707.1"/>
    </source>
</evidence>